<gene>
    <name evidence="15" type="ORF">EB796_022872</name>
</gene>
<dbReference type="FunFam" id="1.10.30.10:FF:000009">
    <property type="entry name" value="Histone-lysine N-methyltransferase"/>
    <property type="match status" value="1"/>
</dbReference>
<dbReference type="CDD" id="cd15509">
    <property type="entry name" value="PHD1_KMT2C_like"/>
    <property type="match status" value="1"/>
</dbReference>
<name>A0A7J7IY25_BUGNE</name>
<dbReference type="PANTHER" id="PTHR45888">
    <property type="entry name" value="HL01030P-RELATED"/>
    <property type="match status" value="1"/>
</dbReference>
<feature type="region of interest" description="Disordered" evidence="11">
    <location>
        <begin position="1169"/>
        <end position="1194"/>
    </location>
</feature>
<evidence type="ECO:0000256" key="10">
    <source>
        <dbReference type="PROSITE-ProRule" id="PRU00267"/>
    </source>
</evidence>
<organism evidence="15 16">
    <name type="scientific">Bugula neritina</name>
    <name type="common">Brown bryozoan</name>
    <name type="synonym">Sertularia neritina</name>
    <dbReference type="NCBI Taxonomy" id="10212"/>
    <lineage>
        <taxon>Eukaryota</taxon>
        <taxon>Metazoa</taxon>
        <taxon>Spiralia</taxon>
        <taxon>Lophotrochozoa</taxon>
        <taxon>Bryozoa</taxon>
        <taxon>Gymnolaemata</taxon>
        <taxon>Cheilostomatida</taxon>
        <taxon>Flustrina</taxon>
        <taxon>Buguloidea</taxon>
        <taxon>Bugulidae</taxon>
        <taxon>Bugula</taxon>
    </lineage>
</organism>
<dbReference type="OrthoDB" id="308383at2759"/>
<dbReference type="InterPro" id="IPR034732">
    <property type="entry name" value="EPHD"/>
</dbReference>
<evidence type="ECO:0000259" key="14">
    <source>
        <dbReference type="PROSITE" id="PS51805"/>
    </source>
</evidence>
<dbReference type="InterPro" id="IPR013083">
    <property type="entry name" value="Znf_RING/FYVE/PHD"/>
</dbReference>
<feature type="domain" description="PHD-type" evidence="12">
    <location>
        <begin position="731"/>
        <end position="786"/>
    </location>
</feature>
<comment type="subcellular location">
    <subcellularLocation>
        <location evidence="1">Nucleus</location>
    </subcellularLocation>
</comment>
<dbReference type="EMBL" id="VXIV02003273">
    <property type="protein sequence ID" value="KAF6018823.1"/>
    <property type="molecule type" value="Genomic_DNA"/>
</dbReference>
<dbReference type="GO" id="GO:0003677">
    <property type="term" value="F:DNA binding"/>
    <property type="evidence" value="ECO:0007669"/>
    <property type="project" value="UniProtKB-UniRule"/>
</dbReference>
<dbReference type="GO" id="GO:0008270">
    <property type="term" value="F:zinc ion binding"/>
    <property type="evidence" value="ECO:0007669"/>
    <property type="project" value="UniProtKB-KW"/>
</dbReference>
<feature type="compositionally biased region" description="Polar residues" evidence="11">
    <location>
        <begin position="1537"/>
        <end position="1567"/>
    </location>
</feature>
<dbReference type="SUPFAM" id="SSF47095">
    <property type="entry name" value="HMG-box"/>
    <property type="match status" value="1"/>
</dbReference>
<feature type="region of interest" description="Disordered" evidence="11">
    <location>
        <begin position="1610"/>
        <end position="1629"/>
    </location>
</feature>
<dbReference type="CDD" id="cd15514">
    <property type="entry name" value="PHD6_KMT2C_like"/>
    <property type="match status" value="1"/>
</dbReference>
<dbReference type="InterPro" id="IPR011011">
    <property type="entry name" value="Znf_FYVE_PHD"/>
</dbReference>
<dbReference type="InterPro" id="IPR009071">
    <property type="entry name" value="HMG_box_dom"/>
</dbReference>
<feature type="domain" description="PHD-type" evidence="12">
    <location>
        <begin position="654"/>
        <end position="704"/>
    </location>
</feature>
<dbReference type="GO" id="GO:0042800">
    <property type="term" value="F:histone H3K4 methyltransferase activity"/>
    <property type="evidence" value="ECO:0007669"/>
    <property type="project" value="TreeGrafter"/>
</dbReference>
<feature type="compositionally biased region" description="Basic and acidic residues" evidence="11">
    <location>
        <begin position="1169"/>
        <end position="1186"/>
    </location>
</feature>
<feature type="domain" description="HMG box" evidence="13">
    <location>
        <begin position="1459"/>
        <end position="1517"/>
    </location>
</feature>
<feature type="compositionally biased region" description="Polar residues" evidence="11">
    <location>
        <begin position="1236"/>
        <end position="1269"/>
    </location>
</feature>
<dbReference type="Gene3D" id="1.10.30.10">
    <property type="entry name" value="High mobility group box domain"/>
    <property type="match status" value="1"/>
</dbReference>
<dbReference type="PROSITE" id="PS50016">
    <property type="entry name" value="ZF_PHD_2"/>
    <property type="match status" value="4"/>
</dbReference>
<dbReference type="SUPFAM" id="SSF57903">
    <property type="entry name" value="FYVE/PHD zinc finger"/>
    <property type="match status" value="6"/>
</dbReference>
<keyword evidence="2" id="KW-0479">Metal-binding</keyword>
<dbReference type="Proteomes" id="UP000593567">
    <property type="component" value="Unassembled WGS sequence"/>
</dbReference>
<evidence type="ECO:0000256" key="5">
    <source>
        <dbReference type="ARBA" id="ARBA00022833"/>
    </source>
</evidence>
<feature type="region of interest" description="Disordered" evidence="11">
    <location>
        <begin position="474"/>
        <end position="557"/>
    </location>
</feature>
<feature type="compositionally biased region" description="Polar residues" evidence="11">
    <location>
        <begin position="35"/>
        <end position="54"/>
    </location>
</feature>
<dbReference type="SMART" id="SM00249">
    <property type="entry name" value="PHD"/>
    <property type="match status" value="7"/>
</dbReference>
<dbReference type="CDD" id="cd15513">
    <property type="entry name" value="PHD5_KMT2C_like"/>
    <property type="match status" value="1"/>
</dbReference>
<feature type="domain" description="PHD-type" evidence="12">
    <location>
        <begin position="604"/>
        <end position="657"/>
    </location>
</feature>
<dbReference type="InterPro" id="IPR001965">
    <property type="entry name" value="Znf_PHD"/>
</dbReference>
<feature type="region of interest" description="Disordered" evidence="11">
    <location>
        <begin position="962"/>
        <end position="981"/>
    </location>
</feature>
<keyword evidence="6" id="KW-0805">Transcription regulation</keyword>
<comment type="caution">
    <text evidence="15">The sequence shown here is derived from an EMBL/GenBank/DDBJ whole genome shotgun (WGS) entry which is preliminary data.</text>
</comment>
<feature type="domain" description="PHD-type" evidence="14">
    <location>
        <begin position="152"/>
        <end position="257"/>
    </location>
</feature>
<keyword evidence="4 9" id="KW-0863">Zinc-finger</keyword>
<feature type="compositionally biased region" description="Low complexity" evidence="11">
    <location>
        <begin position="1274"/>
        <end position="1324"/>
    </location>
</feature>
<dbReference type="SMART" id="SM00398">
    <property type="entry name" value="HMG"/>
    <property type="match status" value="1"/>
</dbReference>
<evidence type="ECO:0000256" key="6">
    <source>
        <dbReference type="ARBA" id="ARBA00023015"/>
    </source>
</evidence>
<keyword evidence="16" id="KW-1185">Reference proteome</keyword>
<feature type="region of interest" description="Disordered" evidence="11">
    <location>
        <begin position="1"/>
        <end position="69"/>
    </location>
</feature>
<feature type="region of interest" description="Disordered" evidence="11">
    <location>
        <begin position="1491"/>
        <end position="1605"/>
    </location>
</feature>
<feature type="compositionally biased region" description="Low complexity" evidence="11">
    <location>
        <begin position="1381"/>
        <end position="1402"/>
    </location>
</feature>
<dbReference type="CDD" id="cd15665">
    <property type="entry name" value="ePHD1_KMT2C_like"/>
    <property type="match status" value="1"/>
</dbReference>
<evidence type="ECO:0000256" key="9">
    <source>
        <dbReference type="PROSITE-ProRule" id="PRU00146"/>
    </source>
</evidence>
<sequence>MDLRDDNRKPKRSARSRARTRLIEEDAETEYSYGSLENSGTESSIHGDESSNLGDGTPARELSTERSSLSRVSKIEEKRCVFCWRGKKSSLGQGILTRCEPTPGFNPFRKTLKGRQNSNESESSKRRNKGEPVKSLPKRPVETGKYANVYNELTDVGLPLDVLASDIFDESDRAVYAHHCCAAWSEGVLQAEDYSLQSVDKAALVGLTSKCNFCEKFGATIPCKAPKCGKKFHYPCASGSGCFQDISSLTLLCPDHAEMAEVIAKDESHCVVCGQPGIILKQLFCTSCGQHYHGDCLEFEIECNTVVRAGWQCPDCKLCQECRNPGDDNKMLVCDVCDKGFHTFCLVPAIQKVPPNGWRCHNCRSCEECGQKYDDIKWHRNYTICDNCHMQKQRGPVCPVCKKVYKLFNNKGMTMCTVCKKYVHNACDKEIDKADVKKYKCSACVPASASTSAASSKEPCVAVTDVTLEDTMEVTEQQHFESDSELADSEKMSTSSSSSRIRPVKPGKGKPASFTRGSSAIKRPPSKSTRTSAPLGVRSKGKVMKKRSRPAPTDNRVKRSKMTETIATTHSAAPSAESIKKLDDEDQHAAVVLAAASDLFVLTQDMCVSCGSFGSESEGDLITCTQCGQCYHPFCAQVKVNSVILTKGWRCLDCTVCEGCGKPTDEPNLLLCDECDISFHTYCLDPPLKHVPKGNWKCKWCVHCRYCGSASPGYGCEWINNYTECGPCHSVTDCPVCSQCYMDNELVIQCTQCERWLHTACDNMHTEDDAERMSNLGYNCVFCRPKTGAPSPSPPTPVVQPPTPLSITSPGFSSVPVKEEPKSYLVDGINLSENGLGLMKQLAVEVPPSQISLAQKAAQAARLAKNRQMKIKQSHPQMSQLLSVTTEMPDVPMEEDGVGNAATDPTRSSLDADTDSLLTEALLSPAVSEAARGEFSTDVLQSTLTSDGAPLTDAACTDANKIKKRARKPPPLGIGGFVAKPRQRPPTKVVMVVQGPYTADGQPPAPPTDAAAAEGVSVDGKKKIVRKMRKKGQIEDAYPSYLQEAFFGKSTLEQSKAEPSTSILQQNQPATDSALELSISNPKVIPQDCTIKLAEGVTIPSSEPQLGIANILDDPSEVTNKDGNVSDEVHHIDGEDLDILKGVPGEMLHGELPDELYKIFQAIESDLVDTREAGPSDSKSATRAEPVESEMDLVDSNFEEFLKGIMETGEETGELPDMPVSGETADAVSDAMSLHSKLSTSPLPMQGLSQPILNQQQPLHPSRQPSLHQPQAIPQPQSYQPPMHMPHQQPVPQLQQIHPQLQRHLQQPQQQLQQQIHQQQLHHPPQLPSSMQAPMQGSMHDSFNMNMPSSFITAPPSASPVETAVQAAPDFHQPPHTQMMPAAAPSSVASSLPGSVSGSHPGTPFSPSTFNEPNWPTNTSSATAAADQDEGDRMSLNQKNMLKWRDDEPLGLDATISPVLFANMKHPELKQQFPDWTERCKQIGKFWRKMPTEQRAPYLKQAQENRNKRSKMNKTARKKQSKESPLGSPRGAGMSPGSASSLKTGDPSVSESGAVGTTFQPPQTPLGSSHAMDPYSCPPATPGIVQQPATPRETGTAIGSQEGTSDLIRDEAYSQPPPTPYTPSAIMQPPTPMDTSGEVLADDAAQLSSSAGLGMNTEDVRKQHLRELLVTKPPGSAVDAVTWHPVGTAGMRAEYPGPRSVGYPVPRGGTHTKDLLAEANLDQEEMVGLGFLVRLAIK</sequence>
<evidence type="ECO:0000256" key="4">
    <source>
        <dbReference type="ARBA" id="ARBA00022771"/>
    </source>
</evidence>
<dbReference type="SMART" id="SM00184">
    <property type="entry name" value="RING"/>
    <property type="match status" value="5"/>
</dbReference>
<feature type="region of interest" description="Disordered" evidence="11">
    <location>
        <begin position="106"/>
        <end position="139"/>
    </location>
</feature>
<keyword evidence="7" id="KW-0804">Transcription</keyword>
<dbReference type="InterPro" id="IPR001841">
    <property type="entry name" value="Znf_RING"/>
</dbReference>
<accession>A0A7J7IY25</accession>
<dbReference type="GO" id="GO:0044666">
    <property type="term" value="C:MLL3/4 complex"/>
    <property type="evidence" value="ECO:0007669"/>
    <property type="project" value="TreeGrafter"/>
</dbReference>
<evidence type="ECO:0000259" key="13">
    <source>
        <dbReference type="PROSITE" id="PS50118"/>
    </source>
</evidence>
<feature type="compositionally biased region" description="Polar residues" evidence="11">
    <location>
        <begin position="1329"/>
        <end position="1341"/>
    </location>
</feature>
<dbReference type="PROSITE" id="PS50118">
    <property type="entry name" value="HMG_BOX_2"/>
    <property type="match status" value="1"/>
</dbReference>
<dbReference type="PROSITE" id="PS51805">
    <property type="entry name" value="EPHD"/>
    <property type="match status" value="1"/>
</dbReference>
<dbReference type="GO" id="GO:0045944">
    <property type="term" value="P:positive regulation of transcription by RNA polymerase II"/>
    <property type="evidence" value="ECO:0007669"/>
    <property type="project" value="TreeGrafter"/>
</dbReference>
<keyword evidence="8 10" id="KW-0539">Nucleus</keyword>
<feature type="region of interest" description="Disordered" evidence="11">
    <location>
        <begin position="1210"/>
        <end position="1341"/>
    </location>
</feature>
<evidence type="ECO:0008006" key="17">
    <source>
        <dbReference type="Google" id="ProtNLM"/>
    </source>
</evidence>
<dbReference type="InterPro" id="IPR047004">
    <property type="entry name" value="KMT2C_PHD2"/>
</dbReference>
<dbReference type="Pfam" id="PF13771">
    <property type="entry name" value="zf-HC5HC2H"/>
    <property type="match status" value="1"/>
</dbReference>
<protein>
    <recommendedName>
        <fullName evidence="17">KMT2C</fullName>
    </recommendedName>
</protein>
<dbReference type="FunFam" id="3.30.40.10:FF:000852">
    <property type="entry name" value="Histone-lysine N-methyltransferase 2C"/>
    <property type="match status" value="1"/>
</dbReference>
<evidence type="ECO:0000259" key="12">
    <source>
        <dbReference type="PROSITE" id="PS50016"/>
    </source>
</evidence>
<evidence type="ECO:0000256" key="11">
    <source>
        <dbReference type="SAM" id="MobiDB-lite"/>
    </source>
</evidence>
<evidence type="ECO:0000313" key="15">
    <source>
        <dbReference type="EMBL" id="KAF6018823.1"/>
    </source>
</evidence>
<evidence type="ECO:0000256" key="2">
    <source>
        <dbReference type="ARBA" id="ARBA00022723"/>
    </source>
</evidence>
<dbReference type="Gene3D" id="3.30.40.10">
    <property type="entry name" value="Zinc/RING finger domain, C3HC4 (zinc finger)"/>
    <property type="match status" value="4"/>
</dbReference>
<feature type="DNA-binding region" description="HMG box" evidence="10">
    <location>
        <begin position="1459"/>
        <end position="1517"/>
    </location>
</feature>
<keyword evidence="10" id="KW-0238">DNA-binding</keyword>
<feature type="domain" description="PHD-type" evidence="12">
    <location>
        <begin position="313"/>
        <end position="366"/>
    </location>
</feature>
<dbReference type="CDD" id="cd15594">
    <property type="entry name" value="PHD2_KMT2C"/>
    <property type="match status" value="1"/>
</dbReference>
<feature type="region of interest" description="Disordered" evidence="11">
    <location>
        <begin position="1380"/>
        <end position="1431"/>
    </location>
</feature>
<evidence type="ECO:0000256" key="7">
    <source>
        <dbReference type="ARBA" id="ARBA00023163"/>
    </source>
</evidence>
<evidence type="ECO:0000256" key="1">
    <source>
        <dbReference type="ARBA" id="ARBA00004123"/>
    </source>
</evidence>
<evidence type="ECO:0000256" key="3">
    <source>
        <dbReference type="ARBA" id="ARBA00022737"/>
    </source>
</evidence>
<dbReference type="CDD" id="cd21997">
    <property type="entry name" value="HMG_KMT2C-like"/>
    <property type="match status" value="1"/>
</dbReference>
<reference evidence="15" key="1">
    <citation type="submission" date="2020-06" db="EMBL/GenBank/DDBJ databases">
        <title>Draft genome of Bugula neritina, a colonial animal packing powerful symbionts and potential medicines.</title>
        <authorList>
            <person name="Rayko M."/>
        </authorList>
    </citation>
    <scope>NUCLEOTIDE SEQUENCE [LARGE SCALE GENOMIC DNA]</scope>
    <source>
        <strain evidence="15">Kwan_BN1</strain>
    </source>
</reference>
<evidence type="ECO:0000313" key="16">
    <source>
        <dbReference type="Proteomes" id="UP000593567"/>
    </source>
</evidence>
<feature type="compositionally biased region" description="Basic residues" evidence="11">
    <location>
        <begin position="539"/>
        <end position="549"/>
    </location>
</feature>
<keyword evidence="3" id="KW-0677">Repeat</keyword>
<evidence type="ECO:0000256" key="8">
    <source>
        <dbReference type="ARBA" id="ARBA00023242"/>
    </source>
</evidence>
<dbReference type="GO" id="GO:0003713">
    <property type="term" value="F:transcription coactivator activity"/>
    <property type="evidence" value="ECO:0007669"/>
    <property type="project" value="TreeGrafter"/>
</dbReference>
<dbReference type="Pfam" id="PF00628">
    <property type="entry name" value="PHD"/>
    <property type="match status" value="4"/>
</dbReference>
<feature type="compositionally biased region" description="Basic residues" evidence="11">
    <location>
        <begin position="9"/>
        <end position="20"/>
    </location>
</feature>
<dbReference type="PANTHER" id="PTHR45888:SF6">
    <property type="entry name" value="HL01030P-RELATED"/>
    <property type="match status" value="1"/>
</dbReference>
<proteinExistence type="predicted"/>
<feature type="compositionally biased region" description="Polar residues" evidence="11">
    <location>
        <begin position="1405"/>
        <end position="1423"/>
    </location>
</feature>
<feature type="compositionally biased region" description="Basic residues" evidence="11">
    <location>
        <begin position="1508"/>
        <end position="1520"/>
    </location>
</feature>
<keyword evidence="5" id="KW-0862">Zinc</keyword>
<dbReference type="InterPro" id="IPR036910">
    <property type="entry name" value="HMG_box_dom_sf"/>
</dbReference>
<dbReference type="InterPro" id="IPR019787">
    <property type="entry name" value="Znf_PHD-finger"/>
</dbReference>
<feature type="compositionally biased region" description="Basic and acidic residues" evidence="11">
    <location>
        <begin position="122"/>
        <end position="132"/>
    </location>
</feature>